<feature type="signal peptide" evidence="1">
    <location>
        <begin position="1"/>
        <end position="21"/>
    </location>
</feature>
<keyword evidence="1" id="KW-0732">Signal</keyword>
<keyword evidence="3" id="KW-1185">Reference proteome</keyword>
<sequence length="287" mass="32225">MKNIKLIVTTCFLLLISLAYPQQNITGTVIKVDSLSITCTKTTSIMFPYAIKSVDRGSLDILVQKAKGFENVLQVKAAVECFTETNLTVITSDGKLYSFLLNYNEQPKVLNIQVTKSENGAPVNAFSLNGANAEELKQFSTLALAHRKKLGGVKDYQSNIRFRLTGLFIHEGILYYRITIKNDSNINYDIEQLRFFIRDQKKAKRTASQEIELTPVYVDSPVIQVKGNSQNTVIYALPKFTIPDQKYMAIQLMEKNGGRHLELGLKDRTILNSVLLEPVNAGSNDHQ</sequence>
<dbReference type="STRING" id="1121898.GCA_000422725_00275"/>
<dbReference type="eggNOG" id="COG3504">
    <property type="taxonomic scope" value="Bacteria"/>
</dbReference>
<accession>A0A0A2MQH8</accession>
<dbReference type="RefSeq" id="WP_035739124.1">
    <property type="nucleotide sequence ID" value="NZ_JRLY01000004.1"/>
</dbReference>
<proteinExistence type="predicted"/>
<gene>
    <name evidence="2" type="ORF">Q766_06875</name>
</gene>
<evidence type="ECO:0000256" key="1">
    <source>
        <dbReference type="SAM" id="SignalP"/>
    </source>
</evidence>
<protein>
    <submittedName>
        <fullName evidence="2">Conjugative transposon protein TraN</fullName>
    </submittedName>
</protein>
<evidence type="ECO:0000313" key="3">
    <source>
        <dbReference type="Proteomes" id="UP000030111"/>
    </source>
</evidence>
<dbReference type="AlphaFoldDB" id="A0A0A2MQH8"/>
<reference evidence="2 3" key="1">
    <citation type="submission" date="2013-09" db="EMBL/GenBank/DDBJ databases">
        <authorList>
            <person name="Zeng Z."/>
            <person name="Chen C."/>
        </authorList>
    </citation>
    <scope>NUCLEOTIDE SEQUENCE [LARGE SCALE GENOMIC DNA]</scope>
    <source>
        <strain evidence="2 3">WB 4.1-42</strain>
    </source>
</reference>
<organism evidence="2 3">
    <name type="scientific">Flavobacterium subsaxonicum WB 4.1-42 = DSM 21790</name>
    <dbReference type="NCBI Taxonomy" id="1121898"/>
    <lineage>
        <taxon>Bacteria</taxon>
        <taxon>Pseudomonadati</taxon>
        <taxon>Bacteroidota</taxon>
        <taxon>Flavobacteriia</taxon>
        <taxon>Flavobacteriales</taxon>
        <taxon>Flavobacteriaceae</taxon>
        <taxon>Flavobacterium</taxon>
    </lineage>
</organism>
<evidence type="ECO:0000313" key="2">
    <source>
        <dbReference type="EMBL" id="KGO93678.1"/>
    </source>
</evidence>
<dbReference type="OrthoDB" id="1038500at2"/>
<dbReference type="EMBL" id="JRLY01000004">
    <property type="protein sequence ID" value="KGO93678.1"/>
    <property type="molecule type" value="Genomic_DNA"/>
</dbReference>
<comment type="caution">
    <text evidence="2">The sequence shown here is derived from an EMBL/GenBank/DDBJ whole genome shotgun (WGS) entry which is preliminary data.</text>
</comment>
<name>A0A0A2MQH8_9FLAO</name>
<dbReference type="Pfam" id="PF13595">
    <property type="entry name" value="DUF4138"/>
    <property type="match status" value="1"/>
</dbReference>
<feature type="chain" id="PRO_5002003700" evidence="1">
    <location>
        <begin position="22"/>
        <end position="287"/>
    </location>
</feature>
<dbReference type="Proteomes" id="UP000030111">
    <property type="component" value="Unassembled WGS sequence"/>
</dbReference>
<dbReference type="InterPro" id="IPR022298">
    <property type="entry name" value="Conjug_transposon_TraN"/>
</dbReference>
<dbReference type="NCBIfam" id="TIGR03780">
    <property type="entry name" value="Bac_Flav_CT_N"/>
    <property type="match status" value="1"/>
</dbReference>